<dbReference type="Gene3D" id="2.170.190.11">
    <property type="entry name" value="Molybdopterin biosynthesis moea protein, domain 3"/>
    <property type="match status" value="1"/>
</dbReference>
<dbReference type="AlphaFoldDB" id="A0A0T6AWK1"/>
<accession>A0A0T6AWK1</accession>
<dbReference type="EMBL" id="LJIG01022661">
    <property type="protein sequence ID" value="KRT79380.1"/>
    <property type="molecule type" value="Genomic_DNA"/>
</dbReference>
<comment type="caution">
    <text evidence="7">The sequence shown here is derived from an EMBL/GenBank/DDBJ whole genome shotgun (WGS) entry which is preliminary data.</text>
</comment>
<evidence type="ECO:0000256" key="5">
    <source>
        <dbReference type="RuleBase" id="RU365090"/>
    </source>
</evidence>
<dbReference type="Proteomes" id="UP000051574">
    <property type="component" value="Unassembled WGS sequence"/>
</dbReference>
<dbReference type="InterPro" id="IPR008284">
    <property type="entry name" value="MoCF_biosynth_CS"/>
</dbReference>
<gene>
    <name evidence="7" type="ORF">AMK59_7878</name>
</gene>
<comment type="catalytic activity">
    <reaction evidence="5">
        <text>adenylyl-molybdopterin + molybdate = Mo-molybdopterin + AMP + H(+)</text>
        <dbReference type="Rhea" id="RHEA:35047"/>
        <dbReference type="ChEBI" id="CHEBI:15378"/>
        <dbReference type="ChEBI" id="CHEBI:36264"/>
        <dbReference type="ChEBI" id="CHEBI:62727"/>
        <dbReference type="ChEBI" id="CHEBI:71302"/>
        <dbReference type="ChEBI" id="CHEBI:456215"/>
    </reaction>
</comment>
<evidence type="ECO:0000256" key="3">
    <source>
        <dbReference type="ARBA" id="ARBA00008339"/>
    </source>
</evidence>
<dbReference type="GO" id="GO:0006777">
    <property type="term" value="P:Mo-molybdopterin cofactor biosynthetic process"/>
    <property type="evidence" value="ECO:0007669"/>
    <property type="project" value="UniProtKB-UniRule"/>
</dbReference>
<dbReference type="PANTHER" id="PTHR10192:SF5">
    <property type="entry name" value="GEPHYRIN"/>
    <property type="match status" value="1"/>
</dbReference>
<evidence type="ECO:0000313" key="8">
    <source>
        <dbReference type="Proteomes" id="UP000051574"/>
    </source>
</evidence>
<comment type="cofactor">
    <cofactor evidence="5">
        <name>Mg(2+)</name>
        <dbReference type="ChEBI" id="CHEBI:18420"/>
    </cofactor>
</comment>
<dbReference type="FunFam" id="2.170.190.11:FF:000001">
    <property type="entry name" value="Molybdopterin molybdenumtransferase"/>
    <property type="match status" value="1"/>
</dbReference>
<comment type="catalytic activity">
    <reaction evidence="5">
        <text>molybdopterin + ATP + H(+) = adenylyl-molybdopterin + diphosphate</text>
        <dbReference type="Rhea" id="RHEA:31331"/>
        <dbReference type="ChEBI" id="CHEBI:15378"/>
        <dbReference type="ChEBI" id="CHEBI:30616"/>
        <dbReference type="ChEBI" id="CHEBI:33019"/>
        <dbReference type="ChEBI" id="CHEBI:58698"/>
        <dbReference type="ChEBI" id="CHEBI:62727"/>
    </reaction>
</comment>
<dbReference type="InterPro" id="IPR001453">
    <property type="entry name" value="MoaB/Mog_dom"/>
</dbReference>
<dbReference type="GO" id="GO:0005524">
    <property type="term" value="F:ATP binding"/>
    <property type="evidence" value="ECO:0007669"/>
    <property type="project" value="UniProtKB-UniRule"/>
</dbReference>
<dbReference type="Gene3D" id="3.90.105.10">
    <property type="entry name" value="Molybdopterin biosynthesis moea protein, domain 2"/>
    <property type="match status" value="1"/>
</dbReference>
<evidence type="ECO:0000256" key="4">
    <source>
        <dbReference type="ARBA" id="ARBA00023150"/>
    </source>
</evidence>
<dbReference type="InterPro" id="IPR036425">
    <property type="entry name" value="MoaB/Mog-like_dom_sf"/>
</dbReference>
<dbReference type="InterPro" id="IPR036135">
    <property type="entry name" value="MoeA_linker/N_sf"/>
</dbReference>
<dbReference type="CDD" id="cd00886">
    <property type="entry name" value="MogA_MoaB"/>
    <property type="match status" value="1"/>
</dbReference>
<dbReference type="PANTHER" id="PTHR10192">
    <property type="entry name" value="MOLYBDOPTERIN BIOSYNTHESIS PROTEIN"/>
    <property type="match status" value="1"/>
</dbReference>
<name>A0A0T6AWK1_9SCAR</name>
<keyword evidence="5" id="KW-0479">Metal-binding</keyword>
<keyword evidence="4 5" id="KW-0501">Molybdenum cofactor biosynthesis</keyword>
<dbReference type="Pfam" id="PF00994">
    <property type="entry name" value="MoCF_biosynth"/>
    <property type="match status" value="1"/>
</dbReference>
<keyword evidence="5" id="KW-0460">Magnesium</keyword>
<dbReference type="Pfam" id="PF03453">
    <property type="entry name" value="MoeA_N"/>
    <property type="match status" value="1"/>
</dbReference>
<dbReference type="SUPFAM" id="SSF53218">
    <property type="entry name" value="Molybdenum cofactor biosynthesis proteins"/>
    <property type="match status" value="1"/>
</dbReference>
<dbReference type="GO" id="GO:0061599">
    <property type="term" value="F:molybdopterin molybdotransferase activity"/>
    <property type="evidence" value="ECO:0007669"/>
    <property type="project" value="UniProtKB-UniRule"/>
</dbReference>
<feature type="domain" description="MoaB/Mog" evidence="6">
    <location>
        <begin position="6"/>
        <end position="150"/>
    </location>
</feature>
<dbReference type="NCBIfam" id="TIGR00177">
    <property type="entry name" value="molyb_syn"/>
    <property type="match status" value="1"/>
</dbReference>
<keyword evidence="5" id="KW-0808">Transferase</keyword>
<dbReference type="OrthoDB" id="4349954at2759"/>
<dbReference type="UniPathway" id="UPA00344"/>
<dbReference type="PROSITE" id="PS01078">
    <property type="entry name" value="MOCF_BIOSYNTHESIS_1"/>
    <property type="match status" value="1"/>
</dbReference>
<reference evidence="7 8" key="1">
    <citation type="submission" date="2015-09" db="EMBL/GenBank/DDBJ databases">
        <title>Draft genome of the scarab beetle Oryctes borbonicus.</title>
        <authorList>
            <person name="Meyer J.M."/>
            <person name="Markov G.V."/>
            <person name="Baskaran P."/>
            <person name="Herrmann M."/>
            <person name="Sommer R.J."/>
            <person name="Roedelsperger C."/>
        </authorList>
    </citation>
    <scope>NUCLEOTIDE SEQUENCE [LARGE SCALE GENOMIC DNA]</scope>
    <source>
        <strain evidence="7">OB123</strain>
        <tissue evidence="7">Whole animal</tissue>
    </source>
</reference>
<dbReference type="Gene3D" id="3.40.980.10">
    <property type="entry name" value="MoaB/Mog-like domain"/>
    <property type="match status" value="1"/>
</dbReference>
<dbReference type="GO" id="GO:0046872">
    <property type="term" value="F:metal ion binding"/>
    <property type="evidence" value="ECO:0007669"/>
    <property type="project" value="UniProtKB-UniRule"/>
</dbReference>
<keyword evidence="8" id="KW-1185">Reference proteome</keyword>
<comment type="pathway">
    <text evidence="1 5">Cofactor biosynthesis; molybdopterin biosynthesis.</text>
</comment>
<protein>
    <recommendedName>
        <fullName evidence="6">MoaB/Mog domain-containing protein</fullName>
    </recommendedName>
</protein>
<evidence type="ECO:0000256" key="2">
    <source>
        <dbReference type="ARBA" id="ARBA00007589"/>
    </source>
</evidence>
<dbReference type="SUPFAM" id="SSF63882">
    <property type="entry name" value="MoeA N-terminal region -like"/>
    <property type="match status" value="1"/>
</dbReference>
<dbReference type="SMART" id="SM00852">
    <property type="entry name" value="MoCF_biosynth"/>
    <property type="match status" value="1"/>
</dbReference>
<comment type="similarity">
    <text evidence="3">In the C-terminal section; belongs to the MoeA family.</text>
</comment>
<organism evidence="7 8">
    <name type="scientific">Oryctes borbonicus</name>
    <dbReference type="NCBI Taxonomy" id="1629725"/>
    <lineage>
        <taxon>Eukaryota</taxon>
        <taxon>Metazoa</taxon>
        <taxon>Ecdysozoa</taxon>
        <taxon>Arthropoda</taxon>
        <taxon>Hexapoda</taxon>
        <taxon>Insecta</taxon>
        <taxon>Pterygota</taxon>
        <taxon>Neoptera</taxon>
        <taxon>Endopterygota</taxon>
        <taxon>Coleoptera</taxon>
        <taxon>Polyphaga</taxon>
        <taxon>Scarabaeiformia</taxon>
        <taxon>Scarabaeidae</taxon>
        <taxon>Dynastinae</taxon>
        <taxon>Oryctes</taxon>
    </lineage>
</organism>
<sequence length="349" mass="38613">MLIKFAVITVSDTCYQKEKEDKSGPALEKSILTLFPESTIFKKIVPDEVDVIEAELLELCSKQYNIVLTTGGTGFAKRDVTPEATKRVIEKEAPGISIAMVTRSLQSTDMAMLSRAVCGYRGQTLIINLPGSVRGAIECLSFIKGSLIHVVHLLIDKVEDIQRTHNHLQSPAPSKVKINQVAMRNRQSPYKMIEVEEALKLIFDNIQNLDQTEVIKVEDSLNRILAKDVYIPEPFPSFRASIKDGYTVKTEDGVGVRIVKNATAAGDDPKSNELRKGEVIRISTGAAVPYGADAVVQVEDTELVEYDDSCNEIKIRINVAPTLGQDIREVGSDIREGELVLSKFQNLRI</sequence>
<dbReference type="InterPro" id="IPR005110">
    <property type="entry name" value="MoeA_linker/N"/>
</dbReference>
<dbReference type="GO" id="GO:0061598">
    <property type="term" value="F:molybdopterin adenylyltransferase activity"/>
    <property type="evidence" value="ECO:0007669"/>
    <property type="project" value="UniProtKB-UniRule"/>
</dbReference>
<dbReference type="GO" id="GO:0005737">
    <property type="term" value="C:cytoplasm"/>
    <property type="evidence" value="ECO:0007669"/>
    <property type="project" value="TreeGrafter"/>
</dbReference>
<proteinExistence type="inferred from homology"/>
<dbReference type="InterPro" id="IPR038987">
    <property type="entry name" value="MoeA-like"/>
</dbReference>
<evidence type="ECO:0000259" key="6">
    <source>
        <dbReference type="SMART" id="SM00852"/>
    </source>
</evidence>
<evidence type="ECO:0000313" key="7">
    <source>
        <dbReference type="EMBL" id="KRT79380.1"/>
    </source>
</evidence>
<keyword evidence="5" id="KW-0500">Molybdenum</keyword>
<comment type="function">
    <text evidence="5">Catalyzes two steps in the biosynthesis of the molybdenum cofactor. In the first step, molybdopterin is adenylated. Subsequently, molybdate is inserted into adenylated molybdopterin and AMP is released.</text>
</comment>
<evidence type="ECO:0000256" key="1">
    <source>
        <dbReference type="ARBA" id="ARBA00005046"/>
    </source>
</evidence>
<comment type="similarity">
    <text evidence="2">In the N-terminal section; belongs to the MoaB/Mog family.</text>
</comment>
<comment type="similarity">
    <text evidence="5">Belongs to the MoeA family.</text>
</comment>